<dbReference type="InterPro" id="IPR051043">
    <property type="entry name" value="Sulfatase_Mod_Factor_Kinase"/>
</dbReference>
<dbReference type="InterPro" id="IPR005532">
    <property type="entry name" value="SUMF_dom"/>
</dbReference>
<dbReference type="Gene3D" id="3.90.1580.10">
    <property type="entry name" value="paralog of FGE (formylglycine-generating enzyme)"/>
    <property type="match status" value="1"/>
</dbReference>
<evidence type="ECO:0000313" key="2">
    <source>
        <dbReference type="EMBL" id="MBB5725812.1"/>
    </source>
</evidence>
<feature type="domain" description="Sulfatase-modifying factor enzyme-like" evidence="1">
    <location>
        <begin position="5"/>
        <end position="241"/>
    </location>
</feature>
<dbReference type="PANTHER" id="PTHR23150:SF19">
    <property type="entry name" value="FORMYLGLYCINE-GENERATING ENZYME"/>
    <property type="match status" value="1"/>
</dbReference>
<dbReference type="PANTHER" id="PTHR23150">
    <property type="entry name" value="SULFATASE MODIFYING FACTOR 1, 2"/>
    <property type="match status" value="1"/>
</dbReference>
<protein>
    <submittedName>
        <fullName evidence="2">Formylglycine-generating enzyme required for sulfatase activity</fullName>
    </submittedName>
</protein>
<dbReference type="InterPro" id="IPR042095">
    <property type="entry name" value="SUMF_sf"/>
</dbReference>
<dbReference type="RefSeq" id="WP_343053406.1">
    <property type="nucleotide sequence ID" value="NZ_BAABAR010000003.1"/>
</dbReference>
<dbReference type="Proteomes" id="UP000560131">
    <property type="component" value="Unassembled WGS sequence"/>
</dbReference>
<gene>
    <name evidence="2" type="ORF">FHS97_001744</name>
</gene>
<evidence type="ECO:0000259" key="1">
    <source>
        <dbReference type="Pfam" id="PF03781"/>
    </source>
</evidence>
<reference evidence="2 3" key="1">
    <citation type="submission" date="2020-08" db="EMBL/GenBank/DDBJ databases">
        <title>Genomic Encyclopedia of Type Strains, Phase IV (KMG-IV): sequencing the most valuable type-strain genomes for metagenomic binning, comparative biology and taxonomic classification.</title>
        <authorList>
            <person name="Goeker M."/>
        </authorList>
    </citation>
    <scope>NUCLEOTIDE SEQUENCE [LARGE SCALE GENOMIC DNA]</scope>
    <source>
        <strain evidence="2 3">DSM 101535</strain>
    </source>
</reference>
<comment type="caution">
    <text evidence="2">The sequence shown here is derived from an EMBL/GenBank/DDBJ whole genome shotgun (WGS) entry which is preliminary data.</text>
</comment>
<dbReference type="InterPro" id="IPR016187">
    <property type="entry name" value="CTDL_fold"/>
</dbReference>
<proteinExistence type="predicted"/>
<organism evidence="2 3">
    <name type="scientific">Sphingomonas endophytica</name>
    <dbReference type="NCBI Taxonomy" id="869719"/>
    <lineage>
        <taxon>Bacteria</taxon>
        <taxon>Pseudomonadati</taxon>
        <taxon>Pseudomonadota</taxon>
        <taxon>Alphaproteobacteria</taxon>
        <taxon>Sphingomonadales</taxon>
        <taxon>Sphingomonadaceae</taxon>
        <taxon>Sphingomonas</taxon>
    </lineage>
</organism>
<keyword evidence="3" id="KW-1185">Reference proteome</keyword>
<accession>A0ABR6N4U2</accession>
<sequence length="242" mass="26326">MRPAAVTSFRIDATPVTNDMFARFVAITGHVTDAERETDGRAGSLLFAFHDDGPADWRFVDGVSWRRPHGPTSSLDSLELHPVVHVSHRDAEAYADWAGKRLPNEAEWEAAARGGLQSCAYAGGETLLLDEAVPARIWEGDFPVSRSQGRKLPFTAEAAGHDPNGFGLFDMIGNVWEWTADEASGFGAVRACCGGNRKDDPVGRIIKGGSHLCAPNWCQRYRPAARQVALPPTSHIGFRCVD</sequence>
<dbReference type="SUPFAM" id="SSF56436">
    <property type="entry name" value="C-type lectin-like"/>
    <property type="match status" value="1"/>
</dbReference>
<dbReference type="Pfam" id="PF03781">
    <property type="entry name" value="FGE-sulfatase"/>
    <property type="match status" value="1"/>
</dbReference>
<dbReference type="EMBL" id="JACIJN010000005">
    <property type="protein sequence ID" value="MBB5725812.1"/>
    <property type="molecule type" value="Genomic_DNA"/>
</dbReference>
<name>A0ABR6N4U2_9SPHN</name>
<evidence type="ECO:0000313" key="3">
    <source>
        <dbReference type="Proteomes" id="UP000560131"/>
    </source>
</evidence>